<dbReference type="InterPro" id="IPR011990">
    <property type="entry name" value="TPR-like_helical_dom_sf"/>
</dbReference>
<evidence type="ECO:0000256" key="4">
    <source>
        <dbReference type="ARBA" id="ARBA00022475"/>
    </source>
</evidence>
<evidence type="ECO:0000256" key="2">
    <source>
        <dbReference type="ARBA" id="ARBA00004429"/>
    </source>
</evidence>
<dbReference type="InterPro" id="IPR005254">
    <property type="entry name" value="Heme_biosyn_assoc_TPR_pro"/>
</dbReference>
<organism evidence="14 15">
    <name type="scientific">Gilvimarinus gilvus</name>
    <dbReference type="NCBI Taxonomy" id="3058038"/>
    <lineage>
        <taxon>Bacteria</taxon>
        <taxon>Pseudomonadati</taxon>
        <taxon>Pseudomonadota</taxon>
        <taxon>Gammaproteobacteria</taxon>
        <taxon>Cellvibrionales</taxon>
        <taxon>Cellvibrionaceae</taxon>
        <taxon>Gilvimarinus</taxon>
    </lineage>
</organism>
<keyword evidence="7" id="KW-0677">Repeat</keyword>
<dbReference type="SUPFAM" id="SSF48452">
    <property type="entry name" value="TPR-like"/>
    <property type="match status" value="2"/>
</dbReference>
<evidence type="ECO:0000313" key="15">
    <source>
        <dbReference type="Proteomes" id="UP001273505"/>
    </source>
</evidence>
<keyword evidence="10 12" id="KW-0472">Membrane</keyword>
<evidence type="ECO:0000256" key="9">
    <source>
        <dbReference type="ARBA" id="ARBA00022989"/>
    </source>
</evidence>
<accession>A0ABU4S1H3</accession>
<keyword evidence="5" id="KW-0997">Cell inner membrane</keyword>
<feature type="transmembrane region" description="Helical" evidence="12">
    <location>
        <begin position="40"/>
        <end position="60"/>
    </location>
</feature>
<comment type="caution">
    <text evidence="14">The sequence shown here is derived from an EMBL/GenBank/DDBJ whole genome shotgun (WGS) entry which is preliminary data.</text>
</comment>
<comment type="pathway">
    <text evidence="3">Porphyrin-containing compound metabolism; protoheme biosynthesis.</text>
</comment>
<evidence type="ECO:0000256" key="6">
    <source>
        <dbReference type="ARBA" id="ARBA00022692"/>
    </source>
</evidence>
<keyword evidence="15" id="KW-1185">Reference proteome</keyword>
<evidence type="ECO:0000256" key="5">
    <source>
        <dbReference type="ARBA" id="ARBA00022519"/>
    </source>
</evidence>
<comment type="subcellular location">
    <subcellularLocation>
        <location evidence="2">Cell inner membrane</location>
        <topology evidence="2">Multi-pass membrane protein</topology>
    </subcellularLocation>
</comment>
<feature type="domain" description="HemY N-terminal" evidence="13">
    <location>
        <begin position="27"/>
        <end position="131"/>
    </location>
</feature>
<keyword evidence="6 12" id="KW-0812">Transmembrane</keyword>
<sequence>MKKRLILLLPSMVGGALLFQLMRSDRGYVLLSWGHTSVEMSIWTALGLWLLGFVIFYWGWRFFSGSRRFGRFVLGERKQTPRSQQKTFSALVKFIEGNWPLARKQLVKSASRSANPLVNYLAAARCAYEQGDFPGALDLLHKAEKSQPGSELAVALTQARMQLGSKRYEQCLATLKRIKRLAPEHPVVLDLLADVYWALDDIDALEELLPTLHRLSAKGSEGLIQLEVDVYLRQLKKLEVRRKKDGSDAVQKQELDAIWERVPNKLSQEPELMAAFAMALHRLGCDHEAEPLLHKALQKRWHSCWVERYGLVQADAAYQLKVATSWQKQHDADGAMMATLGRLCVRNQLWGKARDYFRQALEMKPGADVYLDYAALLERLGEPEQSADLCRQGLQYLAAQDSKVESAS</sequence>
<dbReference type="Pfam" id="PF07219">
    <property type="entry name" value="HemY_N"/>
    <property type="match status" value="1"/>
</dbReference>
<dbReference type="EMBL" id="JAXAFO010000037">
    <property type="protein sequence ID" value="MDX6851010.1"/>
    <property type="molecule type" value="Genomic_DNA"/>
</dbReference>
<evidence type="ECO:0000256" key="8">
    <source>
        <dbReference type="ARBA" id="ARBA00022803"/>
    </source>
</evidence>
<keyword evidence="8" id="KW-0802">TPR repeat</keyword>
<protein>
    <submittedName>
        <fullName evidence="14">Heme biosynthesis HemY N-terminal domain-containing protein</fullName>
    </submittedName>
</protein>
<dbReference type="Proteomes" id="UP001273505">
    <property type="component" value="Unassembled WGS sequence"/>
</dbReference>
<keyword evidence="11" id="KW-0627">Porphyrin biosynthesis</keyword>
<comment type="function">
    <text evidence="1">Involved in a late step of protoheme IX synthesis.</text>
</comment>
<gene>
    <name evidence="14" type="ORF">SCD92_16660</name>
</gene>
<keyword evidence="4" id="KW-1003">Cell membrane</keyword>
<reference evidence="14 15" key="1">
    <citation type="submission" date="2023-11" db="EMBL/GenBank/DDBJ databases">
        <title>Gilvimarinus fulvus sp. nov., isolated from the surface of Kelp.</title>
        <authorList>
            <person name="Sun Y.Y."/>
            <person name="Gong Y."/>
            <person name="Du Z.J."/>
        </authorList>
    </citation>
    <scope>NUCLEOTIDE SEQUENCE [LARGE SCALE GENOMIC DNA]</scope>
    <source>
        <strain evidence="14 15">SDUM040013</strain>
    </source>
</reference>
<keyword evidence="9 12" id="KW-1133">Transmembrane helix</keyword>
<evidence type="ECO:0000256" key="1">
    <source>
        <dbReference type="ARBA" id="ARBA00002962"/>
    </source>
</evidence>
<evidence type="ECO:0000259" key="13">
    <source>
        <dbReference type="Pfam" id="PF07219"/>
    </source>
</evidence>
<evidence type="ECO:0000256" key="10">
    <source>
        <dbReference type="ARBA" id="ARBA00023136"/>
    </source>
</evidence>
<name>A0ABU4S1H3_9GAMM</name>
<proteinExistence type="predicted"/>
<dbReference type="Gene3D" id="1.25.40.10">
    <property type="entry name" value="Tetratricopeptide repeat domain"/>
    <property type="match status" value="2"/>
</dbReference>
<dbReference type="InterPro" id="IPR051012">
    <property type="entry name" value="CellSynth/LPSAsmb/PSIAsmb"/>
</dbReference>
<evidence type="ECO:0000313" key="14">
    <source>
        <dbReference type="EMBL" id="MDX6851010.1"/>
    </source>
</evidence>
<evidence type="ECO:0000256" key="3">
    <source>
        <dbReference type="ARBA" id="ARBA00004744"/>
    </source>
</evidence>
<dbReference type="PANTHER" id="PTHR45586:SF1">
    <property type="entry name" value="LIPOPOLYSACCHARIDE ASSEMBLY PROTEIN B"/>
    <property type="match status" value="1"/>
</dbReference>
<evidence type="ECO:0000256" key="12">
    <source>
        <dbReference type="SAM" id="Phobius"/>
    </source>
</evidence>
<evidence type="ECO:0000256" key="11">
    <source>
        <dbReference type="ARBA" id="ARBA00023244"/>
    </source>
</evidence>
<evidence type="ECO:0000256" key="7">
    <source>
        <dbReference type="ARBA" id="ARBA00022737"/>
    </source>
</evidence>
<dbReference type="RefSeq" id="WP_302720622.1">
    <property type="nucleotide sequence ID" value="NZ_JAULRU010000154.1"/>
</dbReference>
<dbReference type="NCBIfam" id="TIGR00540">
    <property type="entry name" value="TPR_hemY_coli"/>
    <property type="match status" value="1"/>
</dbReference>
<dbReference type="PANTHER" id="PTHR45586">
    <property type="entry name" value="TPR REPEAT-CONTAINING PROTEIN PA4667"/>
    <property type="match status" value="1"/>
</dbReference>
<dbReference type="InterPro" id="IPR010817">
    <property type="entry name" value="HemY_N"/>
</dbReference>